<dbReference type="NCBIfam" id="TIGR01007">
    <property type="entry name" value="eps_fam"/>
    <property type="match status" value="1"/>
</dbReference>
<comment type="similarity">
    <text evidence="3">Belongs to the CpsD/CapB family.</text>
</comment>
<keyword evidence="12" id="KW-0067">ATP-binding</keyword>
<evidence type="ECO:0000256" key="2">
    <source>
        <dbReference type="ARBA" id="ARBA00006683"/>
    </source>
</evidence>
<feature type="transmembrane region" description="Helical" evidence="17">
    <location>
        <begin position="168"/>
        <end position="190"/>
    </location>
</feature>
<accession>A0A0K8J554</accession>
<evidence type="ECO:0000256" key="3">
    <source>
        <dbReference type="ARBA" id="ARBA00007316"/>
    </source>
</evidence>
<evidence type="ECO:0000313" key="20">
    <source>
        <dbReference type="EMBL" id="CUH92786.1"/>
    </source>
</evidence>
<dbReference type="KEGG" id="hsd:SD1D_1240"/>
<keyword evidence="13 17" id="KW-1133">Transmembrane helix</keyword>
<dbReference type="RefSeq" id="WP_058258125.1">
    <property type="nucleotide sequence ID" value="NZ_DUPS01000027.1"/>
</dbReference>
<comment type="similarity">
    <text evidence="4">Belongs to the etk/wzc family.</text>
</comment>
<evidence type="ECO:0000313" key="21">
    <source>
        <dbReference type="Proteomes" id="UP000196053"/>
    </source>
</evidence>
<dbReference type="Gene3D" id="3.40.50.300">
    <property type="entry name" value="P-loop containing nucleotide triphosphate hydrolases"/>
    <property type="match status" value="1"/>
</dbReference>
<keyword evidence="6" id="KW-1003">Cell membrane</keyword>
<sequence>MELSLKEIIELIYKRLKLIIIFVLIGAGLLFVVNRFIRRPIYTASVQLYVNPNDTTPAANLNELNYAQKVVATYVNLLRTQKFYKKVLEETGLNYSESQLKNMTNIQSVGDTEIFKISVNSHSASDSYELVKAMEYIAPQIISEVKNNAKITVIDPVVFPTGPSGPNILLNTMIGALAGFFLAFTFAFLWELIDVKVKSKDDLMEKYQIPILGAIPSFNDMIPRKNVLLQKMSFLNRKKKKSNLNQMINEQANFIITEAYKALRINLLYTIRKQGCKKILINSPNPEEGKSTTCLNIGIALANAGAKVLLIDCDLRKGRLHKPLNVKSTPGLSNVLSVMKTDEEVVQDTDYENLQLIACGTIAPNPTELLSSIQMEELLLRLEKRYDYIILDSAPVNLVADALSLAKLVDGILMVVRENGTTYPNIDSALNKYELIDGKLLGFVINGITFKQGEKSKSKYYYNVNQDD</sequence>
<evidence type="ECO:0000256" key="9">
    <source>
        <dbReference type="ARBA" id="ARBA00022692"/>
    </source>
</evidence>
<evidence type="ECO:0000256" key="12">
    <source>
        <dbReference type="ARBA" id="ARBA00022840"/>
    </source>
</evidence>
<dbReference type="FunFam" id="3.40.50.300:FF:000527">
    <property type="entry name" value="Tyrosine-protein kinase etk"/>
    <property type="match status" value="1"/>
</dbReference>
<evidence type="ECO:0000256" key="6">
    <source>
        <dbReference type="ARBA" id="ARBA00022475"/>
    </source>
</evidence>
<evidence type="ECO:0000256" key="17">
    <source>
        <dbReference type="SAM" id="Phobius"/>
    </source>
</evidence>
<keyword evidence="14 17" id="KW-0472">Membrane</keyword>
<evidence type="ECO:0000256" key="11">
    <source>
        <dbReference type="ARBA" id="ARBA00022777"/>
    </source>
</evidence>
<evidence type="ECO:0000256" key="8">
    <source>
        <dbReference type="ARBA" id="ARBA00022679"/>
    </source>
</evidence>
<comment type="catalytic activity">
    <reaction evidence="16">
        <text>L-tyrosyl-[protein] + ATP = O-phospho-L-tyrosyl-[protein] + ADP + H(+)</text>
        <dbReference type="Rhea" id="RHEA:10596"/>
        <dbReference type="Rhea" id="RHEA-COMP:10136"/>
        <dbReference type="Rhea" id="RHEA-COMP:20101"/>
        <dbReference type="ChEBI" id="CHEBI:15378"/>
        <dbReference type="ChEBI" id="CHEBI:30616"/>
        <dbReference type="ChEBI" id="CHEBI:46858"/>
        <dbReference type="ChEBI" id="CHEBI:61978"/>
        <dbReference type="ChEBI" id="CHEBI:456216"/>
        <dbReference type="EC" id="2.7.10.2"/>
    </reaction>
</comment>
<comment type="subcellular location">
    <subcellularLocation>
        <location evidence="1">Cell inner membrane</location>
        <topology evidence="1">Multi-pass membrane protein</topology>
    </subcellularLocation>
</comment>
<dbReference type="InterPro" id="IPR050445">
    <property type="entry name" value="Bact_polysacc_biosynth/exp"/>
</dbReference>
<evidence type="ECO:0000256" key="13">
    <source>
        <dbReference type="ARBA" id="ARBA00022989"/>
    </source>
</evidence>
<evidence type="ECO:0000256" key="7">
    <source>
        <dbReference type="ARBA" id="ARBA00022519"/>
    </source>
</evidence>
<keyword evidence="8" id="KW-0808">Transferase</keyword>
<gene>
    <name evidence="20" type="ORF">SD1D_1240</name>
</gene>
<keyword evidence="7" id="KW-0997">Cell inner membrane</keyword>
<dbReference type="Pfam" id="PF13614">
    <property type="entry name" value="AAA_31"/>
    <property type="match status" value="1"/>
</dbReference>
<protein>
    <recommendedName>
        <fullName evidence="5">non-specific protein-tyrosine kinase</fullName>
        <ecNumber evidence="5">2.7.10.2</ecNumber>
    </recommendedName>
</protein>
<comment type="similarity">
    <text evidence="2">Belongs to the CpsC/CapA family.</text>
</comment>
<feature type="domain" description="Polysaccharide chain length determinant N-terminal" evidence="18">
    <location>
        <begin position="2"/>
        <end position="90"/>
    </location>
</feature>
<evidence type="ECO:0000256" key="1">
    <source>
        <dbReference type="ARBA" id="ARBA00004429"/>
    </source>
</evidence>
<evidence type="ECO:0000256" key="5">
    <source>
        <dbReference type="ARBA" id="ARBA00011903"/>
    </source>
</evidence>
<dbReference type="EC" id="2.7.10.2" evidence="5"/>
<evidence type="ECO:0000256" key="16">
    <source>
        <dbReference type="ARBA" id="ARBA00051245"/>
    </source>
</evidence>
<dbReference type="AlphaFoldDB" id="A0A0K8J554"/>
<dbReference type="PANTHER" id="PTHR32309:SF13">
    <property type="entry name" value="FERRIC ENTEROBACTIN TRANSPORT PROTEIN FEPE"/>
    <property type="match status" value="1"/>
</dbReference>
<feature type="transmembrane region" description="Helical" evidence="17">
    <location>
        <begin position="16"/>
        <end position="37"/>
    </location>
</feature>
<dbReference type="InterPro" id="IPR005702">
    <property type="entry name" value="Wzc-like_C"/>
</dbReference>
<name>A0A0K8J554_9FIRM</name>
<feature type="domain" description="AAA" evidence="19">
    <location>
        <begin position="289"/>
        <end position="397"/>
    </location>
</feature>
<reference evidence="21" key="1">
    <citation type="submission" date="2015-09" db="EMBL/GenBank/DDBJ databases">
        <authorList>
            <person name="Wibberg D."/>
        </authorList>
    </citation>
    <scope>NUCLEOTIDE SEQUENCE [LARGE SCALE GENOMIC DNA]</scope>
    <source>
        <strain evidence="21">SD1D</strain>
    </source>
</reference>
<evidence type="ECO:0000256" key="15">
    <source>
        <dbReference type="ARBA" id="ARBA00023137"/>
    </source>
</evidence>
<evidence type="ECO:0000256" key="14">
    <source>
        <dbReference type="ARBA" id="ARBA00023136"/>
    </source>
</evidence>
<dbReference type="EMBL" id="LN879430">
    <property type="protein sequence ID" value="CUH92786.1"/>
    <property type="molecule type" value="Genomic_DNA"/>
</dbReference>
<evidence type="ECO:0000259" key="19">
    <source>
        <dbReference type="Pfam" id="PF13614"/>
    </source>
</evidence>
<dbReference type="GO" id="GO:0004715">
    <property type="term" value="F:non-membrane spanning protein tyrosine kinase activity"/>
    <property type="evidence" value="ECO:0007669"/>
    <property type="project" value="UniProtKB-EC"/>
</dbReference>
<organism evidence="20 21">
    <name type="scientific">Herbinix luporum</name>
    <dbReference type="NCBI Taxonomy" id="1679721"/>
    <lineage>
        <taxon>Bacteria</taxon>
        <taxon>Bacillati</taxon>
        <taxon>Bacillota</taxon>
        <taxon>Clostridia</taxon>
        <taxon>Lachnospirales</taxon>
        <taxon>Lachnospiraceae</taxon>
        <taxon>Herbinix</taxon>
    </lineage>
</organism>
<evidence type="ECO:0000256" key="10">
    <source>
        <dbReference type="ARBA" id="ARBA00022741"/>
    </source>
</evidence>
<keyword evidence="11" id="KW-0418">Kinase</keyword>
<evidence type="ECO:0000259" key="18">
    <source>
        <dbReference type="Pfam" id="PF02706"/>
    </source>
</evidence>
<dbReference type="InterPro" id="IPR027417">
    <property type="entry name" value="P-loop_NTPase"/>
</dbReference>
<evidence type="ECO:0000256" key="4">
    <source>
        <dbReference type="ARBA" id="ARBA00008883"/>
    </source>
</evidence>
<proteinExistence type="inferred from homology"/>
<keyword evidence="15" id="KW-0829">Tyrosine-protein kinase</keyword>
<dbReference type="SUPFAM" id="SSF52540">
    <property type="entry name" value="P-loop containing nucleoside triphosphate hydrolases"/>
    <property type="match status" value="1"/>
</dbReference>
<dbReference type="InterPro" id="IPR025669">
    <property type="entry name" value="AAA_dom"/>
</dbReference>
<keyword evidence="10" id="KW-0547">Nucleotide-binding</keyword>
<dbReference type="Pfam" id="PF02706">
    <property type="entry name" value="Wzz"/>
    <property type="match status" value="1"/>
</dbReference>
<dbReference type="PANTHER" id="PTHR32309">
    <property type="entry name" value="TYROSINE-PROTEIN KINASE"/>
    <property type="match status" value="1"/>
</dbReference>
<dbReference type="GO" id="GO:0042802">
    <property type="term" value="F:identical protein binding"/>
    <property type="evidence" value="ECO:0007669"/>
    <property type="project" value="UniProtKB-ARBA"/>
</dbReference>
<dbReference type="GO" id="GO:0005524">
    <property type="term" value="F:ATP binding"/>
    <property type="evidence" value="ECO:0007669"/>
    <property type="project" value="UniProtKB-KW"/>
</dbReference>
<dbReference type="GO" id="GO:0005886">
    <property type="term" value="C:plasma membrane"/>
    <property type="evidence" value="ECO:0007669"/>
    <property type="project" value="UniProtKB-SubCell"/>
</dbReference>
<dbReference type="CDD" id="cd05387">
    <property type="entry name" value="BY-kinase"/>
    <property type="match status" value="1"/>
</dbReference>
<keyword evidence="21" id="KW-1185">Reference proteome</keyword>
<keyword evidence="9 17" id="KW-0812">Transmembrane</keyword>
<dbReference type="Proteomes" id="UP000196053">
    <property type="component" value="Chromosome I"/>
</dbReference>
<dbReference type="InterPro" id="IPR003856">
    <property type="entry name" value="LPS_length_determ_N"/>
</dbReference>